<dbReference type="AlphaFoldDB" id="B6JX28"/>
<organism evidence="1 3">
    <name type="scientific">Schizosaccharomyces japonicus (strain yFS275 / FY16936)</name>
    <name type="common">Fission yeast</name>
    <dbReference type="NCBI Taxonomy" id="402676"/>
    <lineage>
        <taxon>Eukaryota</taxon>
        <taxon>Fungi</taxon>
        <taxon>Dikarya</taxon>
        <taxon>Ascomycota</taxon>
        <taxon>Taphrinomycotina</taxon>
        <taxon>Schizosaccharomycetes</taxon>
        <taxon>Schizosaccharomycetales</taxon>
        <taxon>Schizosaccharomycetaceae</taxon>
        <taxon>Schizosaccharomyces</taxon>
    </lineage>
</organism>
<dbReference type="eggNOG" id="ENOG502S4BQ">
    <property type="taxonomic scope" value="Eukaryota"/>
</dbReference>
<dbReference type="STRING" id="402676.B6JX28"/>
<dbReference type="PANTHER" id="PTHR15396:SF1">
    <property type="entry name" value="RIBONUCLEASE P PROTEIN SUBUNIT P40"/>
    <property type="match status" value="1"/>
</dbReference>
<dbReference type="RefSeq" id="XP_002172222.1">
    <property type="nucleotide sequence ID" value="XM_002172186.2"/>
</dbReference>
<dbReference type="VEuPathDB" id="FungiDB:SJAG_00955"/>
<keyword evidence="3" id="KW-1185">Reference proteome</keyword>
<dbReference type="GeneID" id="7050826"/>
<name>B6JX28_SCHJY</name>
<accession>B6JX28</accession>
<dbReference type="HOGENOM" id="CLU_787918_0_0_1"/>
<dbReference type="GO" id="GO:0001682">
    <property type="term" value="P:tRNA 5'-leader removal"/>
    <property type="evidence" value="ECO:0000318"/>
    <property type="project" value="GO_Central"/>
</dbReference>
<dbReference type="Pfam" id="PF08584">
    <property type="entry name" value="Ribonuc_P_40"/>
    <property type="match status" value="1"/>
</dbReference>
<dbReference type="OMA" id="GRFNNQW"/>
<dbReference type="OrthoDB" id="63112at2759"/>
<sequence>MATTKCSFSVDTYPGTVEKSSYYESQSLLHPFNKKFHVIVPSSPDCEFIYSQFETVIQNHKTLYFSANASCLLSSSLYESFVQNGTITLLSDSLPDSSSSIALYNGTIWISMDKDTYLCAGLSAKASGNQPKNTRWDALFNISDTPFKYGSKNFERLRKGLERLPDFNFIATCPSDKIQDFLEAAPFTVRCEPIRLEHNTLRSQKIPPVLFEPNFPYKNNDDDDLSTLKENAFDILEYMSLLGLHSPLLQSTNATDPYVSTYTIPMKNAGEPQTGDITQITVSGLLTPDICLCLYSRIQSPEWFFTGLVGYPCTPVSWIGKVHVHNYSGENAIYTLSRAKQNSVRWTWKLFQ</sequence>
<dbReference type="Proteomes" id="UP000001744">
    <property type="component" value="Unassembled WGS sequence"/>
</dbReference>
<evidence type="ECO:0000313" key="1">
    <source>
        <dbReference type="EMBL" id="EEB05929.1"/>
    </source>
</evidence>
<dbReference type="PANTHER" id="PTHR15396">
    <property type="entry name" value="RIBONUCLEASE P PROTEIN SUBUNIT P40"/>
    <property type="match status" value="1"/>
</dbReference>
<dbReference type="GO" id="GO:0000447">
    <property type="term" value="P:endonucleolytic cleavage in ITS1 to separate SSU-rRNA from 5.8S rRNA and LSU-rRNA from tricistronic rRNA transcript (SSU-rRNA, 5.8S rRNA, LSU-rRNA)"/>
    <property type="evidence" value="ECO:0000318"/>
    <property type="project" value="GO_Central"/>
</dbReference>
<dbReference type="GO" id="GO:0000172">
    <property type="term" value="C:ribonuclease MRP complex"/>
    <property type="evidence" value="ECO:0000318"/>
    <property type="project" value="GO_Central"/>
</dbReference>
<reference evidence="1 3" key="1">
    <citation type="journal article" date="2011" name="Science">
        <title>Comparative functional genomics of the fission yeasts.</title>
        <authorList>
            <person name="Rhind N."/>
            <person name="Chen Z."/>
            <person name="Yassour M."/>
            <person name="Thompson D.A."/>
            <person name="Haas B.J."/>
            <person name="Habib N."/>
            <person name="Wapinski I."/>
            <person name="Roy S."/>
            <person name="Lin M.F."/>
            <person name="Heiman D.I."/>
            <person name="Young S.K."/>
            <person name="Furuya K."/>
            <person name="Guo Y."/>
            <person name="Pidoux A."/>
            <person name="Chen H.M."/>
            <person name="Robbertse B."/>
            <person name="Goldberg J.M."/>
            <person name="Aoki K."/>
            <person name="Bayne E.H."/>
            <person name="Berlin A.M."/>
            <person name="Desjardins C.A."/>
            <person name="Dobbs E."/>
            <person name="Dukaj L."/>
            <person name="Fan L."/>
            <person name="FitzGerald M.G."/>
            <person name="French C."/>
            <person name="Gujja S."/>
            <person name="Hansen K."/>
            <person name="Keifenheim D."/>
            <person name="Levin J.Z."/>
            <person name="Mosher R.A."/>
            <person name="Mueller C.A."/>
            <person name="Pfiffner J."/>
            <person name="Priest M."/>
            <person name="Russ C."/>
            <person name="Smialowska A."/>
            <person name="Swoboda P."/>
            <person name="Sykes S.M."/>
            <person name="Vaughn M."/>
            <person name="Vengrova S."/>
            <person name="Yoder R."/>
            <person name="Zeng Q."/>
            <person name="Allshire R."/>
            <person name="Baulcombe D."/>
            <person name="Birren B.W."/>
            <person name="Brown W."/>
            <person name="Ekwall K."/>
            <person name="Kellis M."/>
            <person name="Leatherwood J."/>
            <person name="Levin H."/>
            <person name="Margalit H."/>
            <person name="Martienssen R."/>
            <person name="Nieduszynski C.A."/>
            <person name="Spatafora J.W."/>
            <person name="Friedman N."/>
            <person name="Dalgaard J.Z."/>
            <person name="Baumann P."/>
            <person name="Niki H."/>
            <person name="Regev A."/>
            <person name="Nusbaum C."/>
        </authorList>
    </citation>
    <scope>NUCLEOTIDE SEQUENCE [LARGE SCALE GENOMIC DNA]</scope>
    <source>
        <strain evidence="3">yFS275 / FY16936</strain>
    </source>
</reference>
<dbReference type="EMBL" id="KE651166">
    <property type="protein sequence ID" value="EEB05929.1"/>
    <property type="molecule type" value="Genomic_DNA"/>
</dbReference>
<evidence type="ECO:0000313" key="3">
    <source>
        <dbReference type="Proteomes" id="UP000001744"/>
    </source>
</evidence>
<gene>
    <name evidence="2" type="primary">rpp40</name>
    <name evidence="1" type="ORF">SJAG_00955</name>
</gene>
<dbReference type="GO" id="GO:0030681">
    <property type="term" value="C:multimeric ribonuclease P complex"/>
    <property type="evidence" value="ECO:0000318"/>
    <property type="project" value="GO_Central"/>
</dbReference>
<evidence type="ECO:0000313" key="2">
    <source>
        <dbReference type="JaponicusDB" id="SJAG_00955"/>
    </source>
</evidence>
<dbReference type="JaponicusDB" id="SJAG_00955">
    <property type="gene designation" value="rpp40"/>
</dbReference>
<proteinExistence type="predicted"/>
<dbReference type="InterPro" id="IPR013893">
    <property type="entry name" value="RNase_P_Rpp40"/>
</dbReference>
<protein>
    <submittedName>
        <fullName evidence="1">RNase P subunit</fullName>
    </submittedName>
</protein>